<comment type="similarity">
    <text evidence="5">Belongs to the SCOC family.</text>
</comment>
<evidence type="ECO:0000256" key="3">
    <source>
        <dbReference type="ARBA" id="ARBA00004514"/>
    </source>
</evidence>
<dbReference type="GO" id="GO:0005802">
    <property type="term" value="C:trans-Golgi network"/>
    <property type="evidence" value="ECO:0007669"/>
    <property type="project" value="TreeGrafter"/>
</dbReference>
<feature type="region of interest" description="Disordered" evidence="10">
    <location>
        <begin position="1"/>
        <end position="69"/>
    </location>
</feature>
<evidence type="ECO:0000256" key="4">
    <source>
        <dbReference type="ARBA" id="ARBA00004601"/>
    </source>
</evidence>
<dbReference type="PANTHER" id="PTHR21614">
    <property type="entry name" value="SHORT COILED COIL PROTEIN"/>
    <property type="match status" value="1"/>
</dbReference>
<evidence type="ECO:0000256" key="2">
    <source>
        <dbReference type="ARBA" id="ARBA00004255"/>
    </source>
</evidence>
<evidence type="ECO:0000256" key="8">
    <source>
        <dbReference type="ARBA" id="ARBA00023054"/>
    </source>
</evidence>
<evidence type="ECO:0000256" key="5">
    <source>
        <dbReference type="ARBA" id="ARBA00010880"/>
    </source>
</evidence>
<dbReference type="Gene3D" id="1.20.5.170">
    <property type="match status" value="1"/>
</dbReference>
<dbReference type="PANTHER" id="PTHR21614:SF0">
    <property type="entry name" value="GEO08385P1"/>
    <property type="match status" value="1"/>
</dbReference>
<proteinExistence type="inferred from homology"/>
<dbReference type="Proteomes" id="UP000594262">
    <property type="component" value="Unplaced"/>
</dbReference>
<keyword evidence="9" id="KW-0472">Membrane</keyword>
<dbReference type="InterPro" id="IPR019357">
    <property type="entry name" value="SCOC"/>
</dbReference>
<keyword evidence="6" id="KW-0963">Cytoplasm</keyword>
<evidence type="ECO:0000256" key="1">
    <source>
        <dbReference type="ARBA" id="ARBA00002743"/>
    </source>
</evidence>
<evidence type="ECO:0000256" key="7">
    <source>
        <dbReference type="ARBA" id="ARBA00023034"/>
    </source>
</evidence>
<evidence type="ECO:0000256" key="10">
    <source>
        <dbReference type="SAM" id="MobiDB-lite"/>
    </source>
</evidence>
<dbReference type="Pfam" id="PF10224">
    <property type="entry name" value="DUF2205"/>
    <property type="match status" value="1"/>
</dbReference>
<dbReference type="GO" id="GO:0005829">
    <property type="term" value="C:cytosol"/>
    <property type="evidence" value="ECO:0007669"/>
    <property type="project" value="UniProtKB-SubCell"/>
</dbReference>
<dbReference type="RefSeq" id="XP_066920909.1">
    <property type="nucleotide sequence ID" value="XM_067064808.1"/>
</dbReference>
<evidence type="ECO:0000256" key="9">
    <source>
        <dbReference type="ARBA" id="ARBA00023136"/>
    </source>
</evidence>
<comment type="subcellular location">
    <subcellularLocation>
        <location evidence="3">Cytoplasm</location>
        <location evidence="3">Cytosol</location>
    </subcellularLocation>
    <subcellularLocation>
        <location evidence="2">Golgi apparatus membrane</location>
        <topology evidence="2">Peripheral membrane protein</topology>
        <orientation evidence="2">Cytoplasmic side</orientation>
    </subcellularLocation>
    <subcellularLocation>
        <location evidence="4">Golgi apparatus</location>
        <location evidence="4">trans-Golgi network</location>
    </subcellularLocation>
</comment>
<dbReference type="EnsemblMetazoa" id="CLYHEMT006384.1">
    <property type="protein sequence ID" value="CLYHEMP006384.1"/>
    <property type="gene ID" value="CLYHEMG006384"/>
</dbReference>
<feature type="compositionally biased region" description="Basic and acidic residues" evidence="10">
    <location>
        <begin position="127"/>
        <end position="138"/>
    </location>
</feature>
<dbReference type="AlphaFoldDB" id="A0A7M5VAG3"/>
<dbReference type="GeneID" id="136808264"/>
<evidence type="ECO:0000256" key="6">
    <source>
        <dbReference type="ARBA" id="ARBA00022490"/>
    </source>
</evidence>
<accession>A0A7M5VAG3</accession>
<keyword evidence="8" id="KW-0175">Coiled coil</keyword>
<dbReference type="GO" id="GO:0000139">
    <property type="term" value="C:Golgi membrane"/>
    <property type="evidence" value="ECO:0007669"/>
    <property type="project" value="UniProtKB-SubCell"/>
</dbReference>
<feature type="region of interest" description="Disordered" evidence="10">
    <location>
        <begin position="118"/>
        <end position="138"/>
    </location>
</feature>
<name>A0A7M5VAG3_9CNID</name>
<keyword evidence="12" id="KW-1185">Reference proteome</keyword>
<reference evidence="11" key="1">
    <citation type="submission" date="2021-01" db="UniProtKB">
        <authorList>
            <consortium name="EnsemblMetazoa"/>
        </authorList>
    </citation>
    <scope>IDENTIFICATION</scope>
</reference>
<evidence type="ECO:0008006" key="13">
    <source>
        <dbReference type="Google" id="ProtNLM"/>
    </source>
</evidence>
<comment type="function">
    <text evidence="1">Positive regulator of amino acid starvation-induced autophagy.</text>
</comment>
<feature type="compositionally biased region" description="Acidic residues" evidence="10">
    <location>
        <begin position="52"/>
        <end position="64"/>
    </location>
</feature>
<keyword evidence="7" id="KW-0333">Golgi apparatus</keyword>
<dbReference type="OrthoDB" id="2163284at2759"/>
<sequence>MATTDNMVNIPLSSDEDTGNRGSGAGSVERRTHNIQQKQPPLNKEHNIQIDQTDDFSDAMDGDEKEEKSRLIQQVFSLQNTLDDLSQRVDAVKDENTKLKSENQILGQYIENLMAASSVFQGNKMKNKNDKSKKDGKK</sequence>
<evidence type="ECO:0000313" key="11">
    <source>
        <dbReference type="EnsemblMetazoa" id="CLYHEMP006384.1"/>
    </source>
</evidence>
<protein>
    <recommendedName>
        <fullName evidence="13">Short coiled-coil protein</fullName>
    </recommendedName>
</protein>
<evidence type="ECO:0000313" key="12">
    <source>
        <dbReference type="Proteomes" id="UP000594262"/>
    </source>
</evidence>
<organism evidence="11 12">
    <name type="scientific">Clytia hemisphaerica</name>
    <dbReference type="NCBI Taxonomy" id="252671"/>
    <lineage>
        <taxon>Eukaryota</taxon>
        <taxon>Metazoa</taxon>
        <taxon>Cnidaria</taxon>
        <taxon>Hydrozoa</taxon>
        <taxon>Hydroidolina</taxon>
        <taxon>Leptothecata</taxon>
        <taxon>Obeliida</taxon>
        <taxon>Clytiidae</taxon>
        <taxon>Clytia</taxon>
    </lineage>
</organism>